<name>A0A4Z0KLV0_BREAU</name>
<evidence type="ECO:0000313" key="2">
    <source>
        <dbReference type="Proteomes" id="UP000297736"/>
    </source>
</evidence>
<protein>
    <recommendedName>
        <fullName evidence="3">Polysaccharide pyruvyl transferase domain-containing protein</fullName>
    </recommendedName>
</protein>
<comment type="caution">
    <text evidence="1">The sequence shown here is derived from an EMBL/GenBank/DDBJ whole genome shotgun (WGS) entry which is preliminary data.</text>
</comment>
<organism evidence="1 2">
    <name type="scientific">Brevibacterium aurantiacum</name>
    <dbReference type="NCBI Taxonomy" id="273384"/>
    <lineage>
        <taxon>Bacteria</taxon>
        <taxon>Bacillati</taxon>
        <taxon>Actinomycetota</taxon>
        <taxon>Actinomycetes</taxon>
        <taxon>Micrococcales</taxon>
        <taxon>Brevibacteriaceae</taxon>
        <taxon>Brevibacterium</taxon>
    </lineage>
</organism>
<evidence type="ECO:0000313" key="1">
    <source>
        <dbReference type="EMBL" id="TGD38429.1"/>
    </source>
</evidence>
<dbReference type="EMBL" id="RHFF01000010">
    <property type="protein sequence ID" value="TGD38429.1"/>
    <property type="molecule type" value="Genomic_DNA"/>
</dbReference>
<accession>A0A4Z0KLV0</accession>
<gene>
    <name evidence="1" type="ORF">EB834_11450</name>
</gene>
<dbReference type="Proteomes" id="UP000297736">
    <property type="component" value="Unassembled WGS sequence"/>
</dbReference>
<evidence type="ECO:0008006" key="3">
    <source>
        <dbReference type="Google" id="ProtNLM"/>
    </source>
</evidence>
<proteinExistence type="predicted"/>
<sequence length="92" mass="10350">MRADPERHPQARSIGTGFDLSSMGNHLSQVTPFFQIIQQFSEISTDRMHVAIAGAMLGASVKLYPGNYGKAISVYRHSLLRNYPNVQIREWS</sequence>
<dbReference type="AlphaFoldDB" id="A0A4Z0KLV0"/>
<reference evidence="1 2" key="1">
    <citation type="submission" date="2018-10" db="EMBL/GenBank/DDBJ databases">
        <title>Brevibacterium genomes from Austrain hard cheese rinds.</title>
        <authorList>
            <person name="Anast J.M."/>
            <person name="Dzieciol M."/>
            <person name="Schultz D.L."/>
            <person name="Mann E."/>
            <person name="Wagner M."/>
            <person name="Schmitz-Esser S."/>
        </authorList>
    </citation>
    <scope>NUCLEOTIDE SEQUENCE [LARGE SCALE GENOMIC DNA]</scope>
    <source>
        <strain evidence="1 2">L261</strain>
    </source>
</reference>